<sequence length="94" mass="9905">METEGKKQLDRYLGAYYQGERGQLSAARCGGLTYAGGYKGIPCCKNQSPVANSPFATTHNLKIDSFSTISTPTESVPANYEGGGSGNNAYCVIA</sequence>
<evidence type="ECO:0000313" key="2">
    <source>
        <dbReference type="Proteomes" id="UP000054477"/>
    </source>
</evidence>
<evidence type="ECO:0000313" key="1">
    <source>
        <dbReference type="EMBL" id="KIJ94912.1"/>
    </source>
</evidence>
<dbReference type="Proteomes" id="UP000054477">
    <property type="component" value="Unassembled WGS sequence"/>
</dbReference>
<dbReference type="HOGENOM" id="CLU_2386503_0_0_1"/>
<reference evidence="1 2" key="1">
    <citation type="submission" date="2014-04" db="EMBL/GenBank/DDBJ databases">
        <authorList>
            <consortium name="DOE Joint Genome Institute"/>
            <person name="Kuo A."/>
            <person name="Kohler A."/>
            <person name="Nagy L.G."/>
            <person name="Floudas D."/>
            <person name="Copeland A."/>
            <person name="Barry K.W."/>
            <person name="Cichocki N."/>
            <person name="Veneault-Fourrey C."/>
            <person name="LaButti K."/>
            <person name="Lindquist E.A."/>
            <person name="Lipzen A."/>
            <person name="Lundell T."/>
            <person name="Morin E."/>
            <person name="Murat C."/>
            <person name="Sun H."/>
            <person name="Tunlid A."/>
            <person name="Henrissat B."/>
            <person name="Grigoriev I.V."/>
            <person name="Hibbett D.S."/>
            <person name="Martin F."/>
            <person name="Nordberg H.P."/>
            <person name="Cantor M.N."/>
            <person name="Hua S.X."/>
        </authorList>
    </citation>
    <scope>NUCLEOTIDE SEQUENCE [LARGE SCALE GENOMIC DNA]</scope>
    <source>
        <strain evidence="1 2">LaAM-08-1</strain>
    </source>
</reference>
<dbReference type="EMBL" id="KN838774">
    <property type="protein sequence ID" value="KIJ94912.1"/>
    <property type="molecule type" value="Genomic_DNA"/>
</dbReference>
<keyword evidence="2" id="KW-1185">Reference proteome</keyword>
<protein>
    <submittedName>
        <fullName evidence="1">Uncharacterized protein</fullName>
    </submittedName>
</protein>
<gene>
    <name evidence="1" type="ORF">K443DRAFT_109628</name>
</gene>
<name>A0A0C9XFI9_9AGAR</name>
<proteinExistence type="predicted"/>
<reference evidence="2" key="2">
    <citation type="submission" date="2015-01" db="EMBL/GenBank/DDBJ databases">
        <title>Evolutionary Origins and Diversification of the Mycorrhizal Mutualists.</title>
        <authorList>
            <consortium name="DOE Joint Genome Institute"/>
            <consortium name="Mycorrhizal Genomics Consortium"/>
            <person name="Kohler A."/>
            <person name="Kuo A."/>
            <person name="Nagy L.G."/>
            <person name="Floudas D."/>
            <person name="Copeland A."/>
            <person name="Barry K.W."/>
            <person name="Cichocki N."/>
            <person name="Veneault-Fourrey C."/>
            <person name="LaButti K."/>
            <person name="Lindquist E.A."/>
            <person name="Lipzen A."/>
            <person name="Lundell T."/>
            <person name="Morin E."/>
            <person name="Murat C."/>
            <person name="Riley R."/>
            <person name="Ohm R."/>
            <person name="Sun H."/>
            <person name="Tunlid A."/>
            <person name="Henrissat B."/>
            <person name="Grigoriev I.V."/>
            <person name="Hibbett D.S."/>
            <person name="Martin F."/>
        </authorList>
    </citation>
    <scope>NUCLEOTIDE SEQUENCE [LARGE SCALE GENOMIC DNA]</scope>
    <source>
        <strain evidence="2">LaAM-08-1</strain>
    </source>
</reference>
<dbReference type="AlphaFoldDB" id="A0A0C9XFI9"/>
<organism evidence="1 2">
    <name type="scientific">Laccaria amethystina LaAM-08-1</name>
    <dbReference type="NCBI Taxonomy" id="1095629"/>
    <lineage>
        <taxon>Eukaryota</taxon>
        <taxon>Fungi</taxon>
        <taxon>Dikarya</taxon>
        <taxon>Basidiomycota</taxon>
        <taxon>Agaricomycotina</taxon>
        <taxon>Agaricomycetes</taxon>
        <taxon>Agaricomycetidae</taxon>
        <taxon>Agaricales</taxon>
        <taxon>Agaricineae</taxon>
        <taxon>Hydnangiaceae</taxon>
        <taxon>Laccaria</taxon>
    </lineage>
</organism>
<accession>A0A0C9XFI9</accession>